<dbReference type="SMART" id="SM00388">
    <property type="entry name" value="HisKA"/>
    <property type="match status" value="1"/>
</dbReference>
<comment type="catalytic activity">
    <reaction evidence="1">
        <text>ATP + protein L-histidine = ADP + protein N-phospho-L-histidine.</text>
        <dbReference type="EC" id="2.7.13.3"/>
    </reaction>
</comment>
<dbReference type="KEGG" id="rsu:NHU_00475"/>
<dbReference type="SMART" id="SM00387">
    <property type="entry name" value="HATPase_c"/>
    <property type="match status" value="1"/>
</dbReference>
<dbReference type="InterPro" id="IPR036097">
    <property type="entry name" value="HisK_dim/P_sf"/>
</dbReference>
<sequence length="784" mass="85789">MPREIGPTPRTDQLCADFAQISESLVDAAIRRARAKGYARFTTTIRAAWEEAVAAVSESLGAYLPEGQAASDGPHARIDYAADPRFARLREVAIRHRAHGVSLQHYLGFLKHFREIYLEVLGADANTAGAVELADRVRGFFDLAELGIAAHWADCGDDTRLRDMQSRNRAVTLEKDRYFAVFESLRDPAFLLDRERRLITGNQAAAELFVGEAGAGEIVYLSTMRARKAPLERALRDLDLWSCENPEGCDALWIDTRMGRLCFDVRVRQIHDAVQNLRLGYVAILHDVTEHRRATDESMRAQRAMSQFLATMSHEIRTPLHGVLGAAELLRDSDPERIGIYRDAIQVTGRHLLQTLNKVLDYSRLEARPPAPKPRVVDLRAVLDDYARFATTLARNAGVDFRIETTTRLPAWIDIDWEMAQQVLTNLISNAVRHTRTDITLAIRCRAATGRRPGLRFEVRDGGAGIAPDVAQTLFEPFGATTPGQGETSGSGLGLAICRRLVTAMEGEIGFCNRRTGATFWFEIPLVAARRPSVPAALASDDPADAIAGLRCLIVDDDAISRFVTVEHLRRLGAEPVEAASIRTALDGVADREFDVFLIDYHLPDGDGVDLLAKLAQRGRMGAGRRAVALTANAELISGGRSAFDAVVAKPATSDALRKALTGAGQGQDSAPPRQAAHDLDGVSPGILRTMVSAFETQWGSDRAALLRAFDTANGQEAAEIAHRMASSCTTLGFVDLAEELAACETRCRRHPPADDLGLWRRRLMPLLDTAPARASGLAKAHPC</sequence>
<dbReference type="EMBL" id="AP014800">
    <property type="protein sequence ID" value="BAQ67644.1"/>
    <property type="molecule type" value="Genomic_DNA"/>
</dbReference>
<dbReference type="eggNOG" id="COG2205">
    <property type="taxonomic scope" value="Bacteria"/>
</dbReference>
<dbReference type="Gene3D" id="3.40.50.2300">
    <property type="match status" value="1"/>
</dbReference>
<evidence type="ECO:0000259" key="7">
    <source>
        <dbReference type="PROSITE" id="PS50109"/>
    </source>
</evidence>
<dbReference type="InterPro" id="IPR036890">
    <property type="entry name" value="HATPase_C_sf"/>
</dbReference>
<dbReference type="InterPro" id="IPR003661">
    <property type="entry name" value="HisK_dim/P_dom"/>
</dbReference>
<dbReference type="Gene3D" id="1.10.287.130">
    <property type="match status" value="1"/>
</dbReference>
<evidence type="ECO:0000313" key="9">
    <source>
        <dbReference type="EMBL" id="BAQ67644.1"/>
    </source>
</evidence>
<dbReference type="InterPro" id="IPR036641">
    <property type="entry name" value="HPT_dom_sf"/>
</dbReference>
<dbReference type="EC" id="2.7.13.3" evidence="2"/>
<evidence type="ECO:0000256" key="2">
    <source>
        <dbReference type="ARBA" id="ARBA00012438"/>
    </source>
</evidence>
<dbReference type="PATRIC" id="fig|35806.4.peg.483"/>
<dbReference type="Pfam" id="PF00072">
    <property type="entry name" value="Response_reg"/>
    <property type="match status" value="1"/>
</dbReference>
<dbReference type="Gene3D" id="1.20.120.160">
    <property type="entry name" value="HPT domain"/>
    <property type="match status" value="1"/>
</dbReference>
<dbReference type="PANTHER" id="PTHR43047">
    <property type="entry name" value="TWO-COMPONENT HISTIDINE PROTEIN KINASE"/>
    <property type="match status" value="1"/>
</dbReference>
<dbReference type="Gene3D" id="3.30.450.20">
    <property type="entry name" value="PAS domain"/>
    <property type="match status" value="1"/>
</dbReference>
<reference evidence="9 10" key="1">
    <citation type="submission" date="2015-02" db="EMBL/GenBank/DDBJ databases">
        <title>Genome sequene of Rhodovulum sulfidophilum DSM 2351.</title>
        <authorList>
            <person name="Nagao N."/>
        </authorList>
    </citation>
    <scope>NUCLEOTIDE SEQUENCE [LARGE SCALE GENOMIC DNA]</scope>
    <source>
        <strain evidence="9 10">DSM 2351</strain>
    </source>
</reference>
<keyword evidence="5 9" id="KW-0418">Kinase</keyword>
<dbReference type="PROSITE" id="PS50110">
    <property type="entry name" value="RESPONSE_REGULATORY"/>
    <property type="match status" value="1"/>
</dbReference>
<dbReference type="SMART" id="SM00448">
    <property type="entry name" value="REC"/>
    <property type="match status" value="1"/>
</dbReference>
<dbReference type="PANTHER" id="PTHR43047:SF64">
    <property type="entry name" value="HISTIDINE KINASE CONTAINING CHEY-HOMOLOGOUS RECEIVER DOMAIN AND PAS DOMAIN-RELATED"/>
    <property type="match status" value="1"/>
</dbReference>
<name>A0A0D6AYX7_RHOSU</name>
<dbReference type="AlphaFoldDB" id="A0A0D6AYX7"/>
<dbReference type="InterPro" id="IPR001789">
    <property type="entry name" value="Sig_transdc_resp-reg_receiver"/>
</dbReference>
<feature type="modified residue" description="4-aspartylphosphate" evidence="6">
    <location>
        <position position="600"/>
    </location>
</feature>
<dbReference type="InterPro" id="IPR011006">
    <property type="entry name" value="CheY-like_superfamily"/>
</dbReference>
<dbReference type="Pfam" id="PF00512">
    <property type="entry name" value="HisKA"/>
    <property type="match status" value="1"/>
</dbReference>
<dbReference type="CDD" id="cd00082">
    <property type="entry name" value="HisKA"/>
    <property type="match status" value="1"/>
</dbReference>
<dbReference type="SUPFAM" id="SSF52172">
    <property type="entry name" value="CheY-like"/>
    <property type="match status" value="1"/>
</dbReference>
<dbReference type="PROSITE" id="PS50109">
    <property type="entry name" value="HIS_KIN"/>
    <property type="match status" value="1"/>
</dbReference>
<evidence type="ECO:0000256" key="5">
    <source>
        <dbReference type="ARBA" id="ARBA00022777"/>
    </source>
</evidence>
<dbReference type="Pfam" id="PF02518">
    <property type="entry name" value="HATPase_c"/>
    <property type="match status" value="1"/>
</dbReference>
<dbReference type="GO" id="GO:0000155">
    <property type="term" value="F:phosphorelay sensor kinase activity"/>
    <property type="evidence" value="ECO:0007669"/>
    <property type="project" value="InterPro"/>
</dbReference>
<evidence type="ECO:0000256" key="6">
    <source>
        <dbReference type="PROSITE-ProRule" id="PRU00169"/>
    </source>
</evidence>
<dbReference type="Gene3D" id="3.30.565.10">
    <property type="entry name" value="Histidine kinase-like ATPase, C-terminal domain"/>
    <property type="match status" value="1"/>
</dbReference>
<dbReference type="InterPro" id="IPR003594">
    <property type="entry name" value="HATPase_dom"/>
</dbReference>
<keyword evidence="4" id="KW-0808">Transferase</keyword>
<proteinExistence type="predicted"/>
<dbReference type="SUPFAM" id="SSF47226">
    <property type="entry name" value="Histidine-containing phosphotransfer domain, HPT domain"/>
    <property type="match status" value="1"/>
</dbReference>
<dbReference type="InterPro" id="IPR005467">
    <property type="entry name" value="His_kinase_dom"/>
</dbReference>
<dbReference type="SUPFAM" id="SSF47384">
    <property type="entry name" value="Homodimeric domain of signal transducing histidine kinase"/>
    <property type="match status" value="1"/>
</dbReference>
<accession>A0A0D6AYX7</accession>
<dbReference type="SUPFAM" id="SSF55785">
    <property type="entry name" value="PYP-like sensor domain (PAS domain)"/>
    <property type="match status" value="1"/>
</dbReference>
<evidence type="ECO:0000259" key="8">
    <source>
        <dbReference type="PROSITE" id="PS50110"/>
    </source>
</evidence>
<feature type="domain" description="Response regulatory" evidence="8">
    <location>
        <begin position="551"/>
        <end position="665"/>
    </location>
</feature>
<dbReference type="PRINTS" id="PR00344">
    <property type="entry name" value="BCTRLSENSOR"/>
</dbReference>
<dbReference type="Proteomes" id="UP000064912">
    <property type="component" value="Chromosome"/>
</dbReference>
<dbReference type="InterPro" id="IPR004358">
    <property type="entry name" value="Sig_transdc_His_kin-like_C"/>
</dbReference>
<organism evidence="9 10">
    <name type="scientific">Rhodovulum sulfidophilum</name>
    <name type="common">Rhodobacter sulfidophilus</name>
    <dbReference type="NCBI Taxonomy" id="35806"/>
    <lineage>
        <taxon>Bacteria</taxon>
        <taxon>Pseudomonadati</taxon>
        <taxon>Pseudomonadota</taxon>
        <taxon>Alphaproteobacteria</taxon>
        <taxon>Rhodobacterales</taxon>
        <taxon>Paracoccaceae</taxon>
        <taxon>Rhodovulum</taxon>
    </lineage>
</organism>
<gene>
    <name evidence="9" type="ORF">NHU_00475</name>
</gene>
<dbReference type="CDD" id="cd17546">
    <property type="entry name" value="REC_hyHK_CKI1_RcsC-like"/>
    <property type="match status" value="1"/>
</dbReference>
<feature type="domain" description="Histidine kinase" evidence="7">
    <location>
        <begin position="311"/>
        <end position="528"/>
    </location>
</feature>
<evidence type="ECO:0000256" key="1">
    <source>
        <dbReference type="ARBA" id="ARBA00000085"/>
    </source>
</evidence>
<dbReference type="SUPFAM" id="SSF55874">
    <property type="entry name" value="ATPase domain of HSP90 chaperone/DNA topoisomerase II/histidine kinase"/>
    <property type="match status" value="1"/>
</dbReference>
<evidence type="ECO:0000313" key="10">
    <source>
        <dbReference type="Proteomes" id="UP000064912"/>
    </source>
</evidence>
<keyword evidence="3 6" id="KW-0597">Phosphoprotein</keyword>
<dbReference type="InterPro" id="IPR035965">
    <property type="entry name" value="PAS-like_dom_sf"/>
</dbReference>
<evidence type="ECO:0000256" key="4">
    <source>
        <dbReference type="ARBA" id="ARBA00022679"/>
    </source>
</evidence>
<evidence type="ECO:0000256" key="3">
    <source>
        <dbReference type="ARBA" id="ARBA00022553"/>
    </source>
</evidence>
<protein>
    <recommendedName>
        <fullName evidence="2">histidine kinase</fullName>
        <ecNumber evidence="2">2.7.13.3</ecNumber>
    </recommendedName>
</protein>